<evidence type="ECO:0000256" key="1">
    <source>
        <dbReference type="ARBA" id="ARBA00008791"/>
    </source>
</evidence>
<comment type="caution">
    <text evidence="3">The sequence shown here is derived from an EMBL/GenBank/DDBJ whole genome shotgun (WGS) entry which is preliminary data.</text>
</comment>
<evidence type="ECO:0000313" key="3">
    <source>
        <dbReference type="EMBL" id="MFD2823652.1"/>
    </source>
</evidence>
<dbReference type="EMBL" id="JBHUOV010000002">
    <property type="protein sequence ID" value="MFD2823652.1"/>
    <property type="molecule type" value="Genomic_DNA"/>
</dbReference>
<dbReference type="PANTHER" id="PTHR46268:SF6">
    <property type="entry name" value="UNIVERSAL STRESS PROTEIN UP12"/>
    <property type="match status" value="1"/>
</dbReference>
<dbReference type="InterPro" id="IPR006015">
    <property type="entry name" value="Universal_stress_UspA"/>
</dbReference>
<dbReference type="SUPFAM" id="SSF52402">
    <property type="entry name" value="Adenine nucleotide alpha hydrolases-like"/>
    <property type="match status" value="2"/>
</dbReference>
<dbReference type="Proteomes" id="UP001597533">
    <property type="component" value="Unassembled WGS sequence"/>
</dbReference>
<gene>
    <name evidence="3" type="ORF">ACFS5M_08225</name>
</gene>
<keyword evidence="4" id="KW-1185">Reference proteome</keyword>
<accession>A0ABW5WLS9</accession>
<dbReference type="Pfam" id="PF00582">
    <property type="entry name" value="Usp"/>
    <property type="match status" value="1"/>
</dbReference>
<dbReference type="CDD" id="cd00293">
    <property type="entry name" value="USP-like"/>
    <property type="match status" value="2"/>
</dbReference>
<dbReference type="PRINTS" id="PR01438">
    <property type="entry name" value="UNVRSLSTRESS"/>
</dbReference>
<sequence>MENILVPTDFSDNCNKAAKLAIDMAVIFNAEIHFLHQIKTPVDWVKLSKKNEERFPETKKEIGSAKTKLKELERKSEKNGLICRTFLEYVSDEDKIVKHSEHFHHDFIITGSKGTQAGFLNKILGSTAQRIIRKSIVPVLVVKQAEVNFPIKNIVFVSDFLEDIREAFSEVILIAEKLGAHIHLLNINTKSDFNSVENGLKPIETFVKQFPKFENYSSHIYNESTIIKGLEKFTETNEIDLIAICTHSRKGLLSIFSKSIAENLTNHSNLPVMTIHL</sequence>
<reference evidence="4" key="1">
    <citation type="journal article" date="2019" name="Int. J. Syst. Evol. Microbiol.">
        <title>The Global Catalogue of Microorganisms (GCM) 10K type strain sequencing project: providing services to taxonomists for standard genome sequencing and annotation.</title>
        <authorList>
            <consortium name="The Broad Institute Genomics Platform"/>
            <consortium name="The Broad Institute Genome Sequencing Center for Infectious Disease"/>
            <person name="Wu L."/>
            <person name="Ma J."/>
        </authorList>
    </citation>
    <scope>NUCLEOTIDE SEQUENCE [LARGE SCALE GENOMIC DNA]</scope>
    <source>
        <strain evidence="4">KCTC 32141</strain>
    </source>
</reference>
<comment type="similarity">
    <text evidence="1">Belongs to the universal stress protein A family.</text>
</comment>
<dbReference type="PANTHER" id="PTHR46268">
    <property type="entry name" value="STRESS RESPONSE PROTEIN NHAX"/>
    <property type="match status" value="1"/>
</dbReference>
<protein>
    <submittedName>
        <fullName evidence="3">Universal stress protein</fullName>
    </submittedName>
</protein>
<feature type="domain" description="UspA" evidence="2">
    <location>
        <begin position="2"/>
        <end position="143"/>
    </location>
</feature>
<organism evidence="3 4">
    <name type="scientific">Lacinutrix iliipiscaria</name>
    <dbReference type="NCBI Taxonomy" id="1230532"/>
    <lineage>
        <taxon>Bacteria</taxon>
        <taxon>Pseudomonadati</taxon>
        <taxon>Bacteroidota</taxon>
        <taxon>Flavobacteriia</taxon>
        <taxon>Flavobacteriales</taxon>
        <taxon>Flavobacteriaceae</taxon>
        <taxon>Lacinutrix</taxon>
    </lineage>
</organism>
<evidence type="ECO:0000313" key="4">
    <source>
        <dbReference type="Proteomes" id="UP001597533"/>
    </source>
</evidence>
<proteinExistence type="inferred from homology"/>
<evidence type="ECO:0000259" key="2">
    <source>
        <dbReference type="Pfam" id="PF00582"/>
    </source>
</evidence>
<dbReference type="Gene3D" id="3.40.50.12370">
    <property type="match status" value="1"/>
</dbReference>
<dbReference type="InterPro" id="IPR006016">
    <property type="entry name" value="UspA"/>
</dbReference>
<dbReference type="RefSeq" id="WP_183487761.1">
    <property type="nucleotide sequence ID" value="NZ_JBHUOV010000002.1"/>
</dbReference>
<name>A0ABW5WLS9_9FLAO</name>